<organism evidence="2 3">
    <name type="scientific">Anaeromyxobacter dehalogenans (strain ATCC BAA-258 / DSM 21875 / 2CP-1)</name>
    <dbReference type="NCBI Taxonomy" id="455488"/>
    <lineage>
        <taxon>Bacteria</taxon>
        <taxon>Pseudomonadati</taxon>
        <taxon>Myxococcota</taxon>
        <taxon>Myxococcia</taxon>
        <taxon>Myxococcales</taxon>
        <taxon>Cystobacterineae</taxon>
        <taxon>Anaeromyxobacteraceae</taxon>
        <taxon>Anaeromyxobacter</taxon>
    </lineage>
</organism>
<dbReference type="AlphaFoldDB" id="B8JCC3"/>
<gene>
    <name evidence="2" type="ordered locus">A2cp1_2525</name>
</gene>
<evidence type="ECO:0000313" key="2">
    <source>
        <dbReference type="EMBL" id="ACL65863.1"/>
    </source>
</evidence>
<protein>
    <submittedName>
        <fullName evidence="2">Uncharacterized protein</fullName>
    </submittedName>
</protein>
<keyword evidence="1" id="KW-0732">Signal</keyword>
<name>B8JCC3_ANAD2</name>
<keyword evidence="3" id="KW-1185">Reference proteome</keyword>
<dbReference type="HOGENOM" id="CLU_107035_0_0_7"/>
<dbReference type="SUPFAM" id="SSF48695">
    <property type="entry name" value="Multiheme cytochromes"/>
    <property type="match status" value="1"/>
</dbReference>
<dbReference type="InterPro" id="IPR036280">
    <property type="entry name" value="Multihaem_cyt_sf"/>
</dbReference>
<feature type="chain" id="PRO_5002875136" evidence="1">
    <location>
        <begin position="29"/>
        <end position="211"/>
    </location>
</feature>
<dbReference type="EMBL" id="CP001359">
    <property type="protein sequence ID" value="ACL65863.1"/>
    <property type="molecule type" value="Genomic_DNA"/>
</dbReference>
<dbReference type="Gene3D" id="1.10.1130.10">
    <property type="entry name" value="Flavocytochrome C3, Chain A"/>
    <property type="match status" value="1"/>
</dbReference>
<dbReference type="Proteomes" id="UP000007089">
    <property type="component" value="Chromosome"/>
</dbReference>
<feature type="signal peptide" evidence="1">
    <location>
        <begin position="1"/>
        <end position="28"/>
    </location>
</feature>
<reference evidence="2" key="1">
    <citation type="submission" date="2009-01" db="EMBL/GenBank/DDBJ databases">
        <title>Complete sequence of Anaeromyxobacter dehalogenans 2CP-1.</title>
        <authorList>
            <consortium name="US DOE Joint Genome Institute"/>
            <person name="Lucas S."/>
            <person name="Copeland A."/>
            <person name="Lapidus A."/>
            <person name="Glavina del Rio T."/>
            <person name="Dalin E."/>
            <person name="Tice H."/>
            <person name="Bruce D."/>
            <person name="Goodwin L."/>
            <person name="Pitluck S."/>
            <person name="Saunders E."/>
            <person name="Brettin T."/>
            <person name="Detter J.C."/>
            <person name="Han C."/>
            <person name="Larimer F."/>
            <person name="Land M."/>
            <person name="Hauser L."/>
            <person name="Kyrpides N."/>
            <person name="Ovchinnikova G."/>
            <person name="Beliaev A.S."/>
            <person name="Richardson P."/>
        </authorList>
    </citation>
    <scope>NUCLEOTIDE SEQUENCE</scope>
    <source>
        <strain evidence="2">2CP-1</strain>
    </source>
</reference>
<dbReference type="KEGG" id="acp:A2cp1_2525"/>
<evidence type="ECO:0000313" key="3">
    <source>
        <dbReference type="Proteomes" id="UP000007089"/>
    </source>
</evidence>
<evidence type="ECO:0000256" key="1">
    <source>
        <dbReference type="SAM" id="SignalP"/>
    </source>
</evidence>
<sequence length="211" mass="23200">MGYVRPRIGPLAVTVAVALAIVPAGAPAAEAAPGSTPKAPAVKATRPEAKPPLLVQAEAPPFSEGIYPCSACHAGMPKNGTRRELVFHDEQQSIFDHGADQRWCLDCHDLQNRDVLRLANGAPVPFTESYRLCGQCHGDKYRDWRVGVHGKRVGHWNGEKTYFLCVNCHNPHSPRFKGVQEIVSGGKKTVAPTLTYLKPEPRPKRPEEQRR</sequence>
<proteinExistence type="predicted"/>
<accession>B8JCC3</accession>
<dbReference type="RefSeq" id="WP_012633657.1">
    <property type="nucleotide sequence ID" value="NC_011891.1"/>
</dbReference>